<evidence type="ECO:0000256" key="1">
    <source>
        <dbReference type="ARBA" id="ARBA00001623"/>
    </source>
</evidence>
<comment type="catalytic activity">
    <reaction evidence="1 7">
        <text>an S-(2-hydroxyacyl)glutathione + H2O = a 2-hydroxy carboxylate + glutathione + H(+)</text>
        <dbReference type="Rhea" id="RHEA:21864"/>
        <dbReference type="ChEBI" id="CHEBI:15377"/>
        <dbReference type="ChEBI" id="CHEBI:15378"/>
        <dbReference type="ChEBI" id="CHEBI:57925"/>
        <dbReference type="ChEBI" id="CHEBI:58896"/>
        <dbReference type="ChEBI" id="CHEBI:71261"/>
        <dbReference type="EC" id="3.1.2.6"/>
    </reaction>
</comment>
<evidence type="ECO:0000313" key="10">
    <source>
        <dbReference type="Proteomes" id="UP000019666"/>
    </source>
</evidence>
<evidence type="ECO:0000256" key="7">
    <source>
        <dbReference type="HAMAP-Rule" id="MF_01374"/>
    </source>
</evidence>
<dbReference type="InterPro" id="IPR036866">
    <property type="entry name" value="RibonucZ/Hydroxyglut_hydro"/>
</dbReference>
<keyword evidence="4 7" id="KW-0479">Metal-binding</keyword>
<reference evidence="9 10" key="1">
    <citation type="submission" date="2013-02" db="EMBL/GenBank/DDBJ databases">
        <authorList>
            <person name="Fiebig A."/>
            <person name="Goeker M."/>
            <person name="Klenk H.-P.P."/>
        </authorList>
    </citation>
    <scope>NUCLEOTIDE SEQUENCE [LARGE SCALE GENOMIC DNA]</scope>
    <source>
        <strain evidence="9 10">DSM 19309</strain>
    </source>
</reference>
<dbReference type="InterPro" id="IPR050110">
    <property type="entry name" value="Glyoxalase_II_hydrolase"/>
</dbReference>
<dbReference type="PATRIC" id="fig|442562.3.peg.725"/>
<dbReference type="UniPathway" id="UPA00619">
    <property type="reaction ID" value="UER00676"/>
</dbReference>
<evidence type="ECO:0000256" key="4">
    <source>
        <dbReference type="ARBA" id="ARBA00022723"/>
    </source>
</evidence>
<dbReference type="SUPFAM" id="SSF56281">
    <property type="entry name" value="Metallo-hydrolase/oxidoreductase"/>
    <property type="match status" value="1"/>
</dbReference>
<feature type="binding site" evidence="7">
    <location>
        <position position="66"/>
    </location>
    <ligand>
        <name>Zn(2+)</name>
        <dbReference type="ChEBI" id="CHEBI:29105"/>
        <label>2</label>
    </ligand>
</feature>
<comment type="pathway">
    <text evidence="2 7">Secondary metabolite metabolism; methylglyoxal degradation; (R)-lactate from methylglyoxal: step 2/2.</text>
</comment>
<dbReference type="Gene3D" id="3.60.15.10">
    <property type="entry name" value="Ribonuclease Z/Hydroxyacylglutathione hydrolase-like"/>
    <property type="match status" value="1"/>
</dbReference>
<dbReference type="GO" id="GO:0019243">
    <property type="term" value="P:methylglyoxal catabolic process to D-lactate via S-lactoyl-glutathione"/>
    <property type="evidence" value="ECO:0007669"/>
    <property type="project" value="UniProtKB-UniRule"/>
</dbReference>
<evidence type="ECO:0000256" key="6">
    <source>
        <dbReference type="ARBA" id="ARBA00022833"/>
    </source>
</evidence>
<sequence>MPDDHAPLTLVTVPCLQDNYAFLLHDGSTRRTALVDAPEAAPIRAELDRRGWRLDDILITHHHADHVQAVEALREGARVIGNAADRHRLPPLDLAILPGDPLEVCGEAVTVIDTPGHTVGHVSYHFARSALAFTADTLMALGCGRLFEGTAQQMWDSLLRLRALPPDTTVCSGHEYTEANGRFALTVDGDNDRLRDRVARVRAARSRNEPTVPSSLREEIETNPFLRADDPALKSAMGMSDRPDAEVFGAIRSAKDSFR</sequence>
<feature type="domain" description="Metallo-beta-lactamase" evidence="8">
    <location>
        <begin position="18"/>
        <end position="174"/>
    </location>
</feature>
<feature type="binding site" evidence="7">
    <location>
        <position position="65"/>
    </location>
    <ligand>
        <name>Zn(2+)</name>
        <dbReference type="ChEBI" id="CHEBI:29105"/>
        <label>2</label>
    </ligand>
</feature>
<dbReference type="Pfam" id="PF00753">
    <property type="entry name" value="Lactamase_B"/>
    <property type="match status" value="1"/>
</dbReference>
<comment type="subunit">
    <text evidence="7">Monomer.</text>
</comment>
<gene>
    <name evidence="7" type="primary">gloB</name>
    <name evidence="9" type="ORF">Rumeso_00729</name>
</gene>
<dbReference type="Pfam" id="PF16123">
    <property type="entry name" value="HAGH_C"/>
    <property type="match status" value="1"/>
</dbReference>
<proteinExistence type="inferred from homology"/>
<dbReference type="PIRSF" id="PIRSF005457">
    <property type="entry name" value="Glx"/>
    <property type="match status" value="1"/>
</dbReference>
<dbReference type="RefSeq" id="WP_037281644.1">
    <property type="nucleotide sequence ID" value="NZ_KK088593.1"/>
</dbReference>
<dbReference type="SMART" id="SM00849">
    <property type="entry name" value="Lactamase_B"/>
    <property type="match status" value="1"/>
</dbReference>
<dbReference type="OrthoDB" id="9802248at2"/>
<dbReference type="InterPro" id="IPR035680">
    <property type="entry name" value="Clx_II_MBL"/>
</dbReference>
<dbReference type="HOGENOM" id="CLU_030571_4_1_5"/>
<feature type="binding site" evidence="7">
    <location>
        <position position="61"/>
    </location>
    <ligand>
        <name>Zn(2+)</name>
        <dbReference type="ChEBI" id="CHEBI:29105"/>
        <label>1</label>
    </ligand>
</feature>
<dbReference type="STRING" id="442562.Rumeso_00729"/>
<dbReference type="InterPro" id="IPR001279">
    <property type="entry name" value="Metallo-B-lactamas"/>
</dbReference>
<dbReference type="PANTHER" id="PTHR43705:SF1">
    <property type="entry name" value="HYDROXYACYLGLUTATHIONE HYDROLASE GLOB"/>
    <property type="match status" value="1"/>
</dbReference>
<dbReference type="GO" id="GO:0046872">
    <property type="term" value="F:metal ion binding"/>
    <property type="evidence" value="ECO:0007669"/>
    <property type="project" value="UniProtKB-KW"/>
</dbReference>
<dbReference type="NCBIfam" id="TIGR03413">
    <property type="entry name" value="GSH_gloB"/>
    <property type="match status" value="1"/>
</dbReference>
<evidence type="ECO:0000256" key="5">
    <source>
        <dbReference type="ARBA" id="ARBA00022801"/>
    </source>
</evidence>
<evidence type="ECO:0000256" key="3">
    <source>
        <dbReference type="ARBA" id="ARBA00006759"/>
    </source>
</evidence>
<dbReference type="InterPro" id="IPR032282">
    <property type="entry name" value="HAGH_C"/>
</dbReference>
<dbReference type="Proteomes" id="UP000019666">
    <property type="component" value="Unassembled WGS sequence"/>
</dbReference>
<dbReference type="GO" id="GO:0004416">
    <property type="term" value="F:hydroxyacylglutathione hydrolase activity"/>
    <property type="evidence" value="ECO:0007669"/>
    <property type="project" value="UniProtKB-UniRule"/>
</dbReference>
<protein>
    <recommendedName>
        <fullName evidence="7">Hydroxyacylglutathione hydrolase</fullName>
        <ecNumber evidence="7">3.1.2.6</ecNumber>
    </recommendedName>
    <alternativeName>
        <fullName evidence="7">Glyoxalase II</fullName>
        <shortName evidence="7">Glx II</shortName>
    </alternativeName>
</protein>
<evidence type="ECO:0000313" key="9">
    <source>
        <dbReference type="EMBL" id="EYD77563.1"/>
    </source>
</evidence>
<keyword evidence="5 7" id="KW-0378">Hydrolase</keyword>
<evidence type="ECO:0000259" key="8">
    <source>
        <dbReference type="SMART" id="SM00849"/>
    </source>
</evidence>
<feature type="binding site" evidence="7">
    <location>
        <position position="174"/>
    </location>
    <ligand>
        <name>Zn(2+)</name>
        <dbReference type="ChEBI" id="CHEBI:29105"/>
        <label>2</label>
    </ligand>
</feature>
<dbReference type="HAMAP" id="MF_01374">
    <property type="entry name" value="Glyoxalase_2"/>
    <property type="match status" value="1"/>
</dbReference>
<feature type="binding site" evidence="7">
    <location>
        <position position="63"/>
    </location>
    <ligand>
        <name>Zn(2+)</name>
        <dbReference type="ChEBI" id="CHEBI:29105"/>
        <label>1</label>
    </ligand>
</feature>
<comment type="caution">
    <text evidence="9">The sequence shown here is derived from an EMBL/GenBank/DDBJ whole genome shotgun (WGS) entry which is preliminary data.</text>
</comment>
<dbReference type="PANTHER" id="PTHR43705">
    <property type="entry name" value="HYDROXYACYLGLUTATHIONE HYDROLASE"/>
    <property type="match status" value="1"/>
</dbReference>
<evidence type="ECO:0000256" key="2">
    <source>
        <dbReference type="ARBA" id="ARBA00004963"/>
    </source>
</evidence>
<keyword evidence="6 7" id="KW-0862">Zinc</keyword>
<dbReference type="InterPro" id="IPR017782">
    <property type="entry name" value="Hydroxyacylglutathione_Hdrlase"/>
</dbReference>
<accession>A0A017HTW7</accession>
<comment type="cofactor">
    <cofactor evidence="7">
        <name>Zn(2+)</name>
        <dbReference type="ChEBI" id="CHEBI:29105"/>
    </cofactor>
    <text evidence="7">Binds 2 Zn(2+) ions per subunit.</text>
</comment>
<feature type="binding site" evidence="7">
    <location>
        <position position="117"/>
    </location>
    <ligand>
        <name>Zn(2+)</name>
        <dbReference type="ChEBI" id="CHEBI:29105"/>
        <label>1</label>
    </ligand>
</feature>
<comment type="function">
    <text evidence="7">Thiolesterase that catalyzes the hydrolysis of S-D-lactoyl-glutathione to form glutathione and D-lactic acid.</text>
</comment>
<name>A0A017HTW7_9RHOB</name>
<dbReference type="CDD" id="cd07723">
    <property type="entry name" value="hydroxyacylglutathione_hydrolase_MBL-fold"/>
    <property type="match status" value="1"/>
</dbReference>
<organism evidence="9 10">
    <name type="scientific">Rubellimicrobium mesophilum DSM 19309</name>
    <dbReference type="NCBI Taxonomy" id="442562"/>
    <lineage>
        <taxon>Bacteria</taxon>
        <taxon>Pseudomonadati</taxon>
        <taxon>Pseudomonadota</taxon>
        <taxon>Alphaproteobacteria</taxon>
        <taxon>Rhodobacterales</taxon>
        <taxon>Roseobacteraceae</taxon>
        <taxon>Rubellimicrobium</taxon>
    </lineage>
</organism>
<dbReference type="EC" id="3.1.2.6" evidence="7"/>
<feature type="binding site" evidence="7">
    <location>
        <position position="136"/>
    </location>
    <ligand>
        <name>Zn(2+)</name>
        <dbReference type="ChEBI" id="CHEBI:29105"/>
        <label>1</label>
    </ligand>
</feature>
<dbReference type="EMBL" id="AOSK01000024">
    <property type="protein sequence ID" value="EYD77563.1"/>
    <property type="molecule type" value="Genomic_DNA"/>
</dbReference>
<feature type="binding site" evidence="7">
    <location>
        <position position="136"/>
    </location>
    <ligand>
        <name>Zn(2+)</name>
        <dbReference type="ChEBI" id="CHEBI:29105"/>
        <label>2</label>
    </ligand>
</feature>
<keyword evidence="10" id="KW-1185">Reference proteome</keyword>
<dbReference type="AlphaFoldDB" id="A0A017HTW7"/>
<comment type="similarity">
    <text evidence="3 7">Belongs to the metallo-beta-lactamase superfamily. Glyoxalase II family.</text>
</comment>